<sequence>MAVLVAGVACGLAGTPACPSATAEAVRPFPRAVAATATGHVRGSAPPAPASADAGGTSRGPASTSSAAPRWQWPVRPPHLITRPFSPPTTAYGPGHRGIDVAADPGAEVLAPADGTVSFAGIVVDRPVVSIRHADGLVSSVEPVVPAVAAGERVSAGQVIGTVAAEPRHEPDGGVHLGARLLGEYVDPALLLASLRHAVLLPLDR</sequence>
<evidence type="ECO:0000259" key="3">
    <source>
        <dbReference type="Pfam" id="PF01551"/>
    </source>
</evidence>
<dbReference type="Proteomes" id="UP000195011">
    <property type="component" value="Unassembled WGS sequence"/>
</dbReference>
<reference evidence="4 5" key="1">
    <citation type="submission" date="2016-08" db="EMBL/GenBank/DDBJ databases">
        <title>Genome sequence of Clavibacter michiganensis spp strain CFBP8017.</title>
        <authorList>
            <person name="Thapa S.P."/>
            <person name="Coaker G."/>
            <person name="Jacques M.-A."/>
        </authorList>
    </citation>
    <scope>NUCLEOTIDE SEQUENCE [LARGE SCALE GENOMIC DNA]</scope>
    <source>
        <strain evidence="4">CFBP8017</strain>
    </source>
</reference>
<evidence type="ECO:0000256" key="1">
    <source>
        <dbReference type="ARBA" id="ARBA00022729"/>
    </source>
</evidence>
<feature type="region of interest" description="Disordered" evidence="2">
    <location>
        <begin position="38"/>
        <end position="86"/>
    </location>
</feature>
<keyword evidence="4" id="KW-0449">Lipoprotein</keyword>
<dbReference type="RefSeq" id="WP_241534743.1">
    <property type="nucleotide sequence ID" value="NZ_MDJY01000006.1"/>
</dbReference>
<dbReference type="AlphaFoldDB" id="A0A251YXB4"/>
<accession>A0A251YXB4</accession>
<evidence type="ECO:0000313" key="4">
    <source>
        <dbReference type="EMBL" id="OUE28819.1"/>
    </source>
</evidence>
<protein>
    <submittedName>
        <fullName evidence="4">Lipoprotein NlpD</fullName>
    </submittedName>
</protein>
<organism evidence="4 5">
    <name type="scientific">Clavibacter michiganensis</name>
    <dbReference type="NCBI Taxonomy" id="28447"/>
    <lineage>
        <taxon>Bacteria</taxon>
        <taxon>Bacillati</taxon>
        <taxon>Actinomycetota</taxon>
        <taxon>Actinomycetes</taxon>
        <taxon>Micrococcales</taxon>
        <taxon>Microbacteriaceae</taxon>
        <taxon>Clavibacter</taxon>
    </lineage>
</organism>
<evidence type="ECO:0000256" key="2">
    <source>
        <dbReference type="SAM" id="MobiDB-lite"/>
    </source>
</evidence>
<evidence type="ECO:0000313" key="5">
    <source>
        <dbReference type="Proteomes" id="UP000195011"/>
    </source>
</evidence>
<dbReference type="InterPro" id="IPR011055">
    <property type="entry name" value="Dup_hybrid_motif"/>
</dbReference>
<keyword evidence="1" id="KW-0732">Signal</keyword>
<dbReference type="PANTHER" id="PTHR21666">
    <property type="entry name" value="PEPTIDASE-RELATED"/>
    <property type="match status" value="1"/>
</dbReference>
<dbReference type="InterPro" id="IPR016047">
    <property type="entry name" value="M23ase_b-sheet_dom"/>
</dbReference>
<dbReference type="EMBL" id="MDJY01000006">
    <property type="protein sequence ID" value="OUE28819.1"/>
    <property type="molecule type" value="Genomic_DNA"/>
</dbReference>
<dbReference type="PANTHER" id="PTHR21666:SF289">
    <property type="entry name" value="L-ALA--D-GLU ENDOPEPTIDASE"/>
    <property type="match status" value="1"/>
</dbReference>
<gene>
    <name evidence="4" type="ORF">BFL36_00990</name>
</gene>
<dbReference type="Pfam" id="PF01551">
    <property type="entry name" value="Peptidase_M23"/>
    <property type="match status" value="1"/>
</dbReference>
<comment type="caution">
    <text evidence="4">The sequence shown here is derived from an EMBL/GenBank/DDBJ whole genome shotgun (WGS) entry which is preliminary data.</text>
</comment>
<name>A0A251YXB4_9MICO</name>
<dbReference type="InterPro" id="IPR050570">
    <property type="entry name" value="Cell_wall_metabolism_enzyme"/>
</dbReference>
<dbReference type="SUPFAM" id="SSF51261">
    <property type="entry name" value="Duplicated hybrid motif"/>
    <property type="match status" value="1"/>
</dbReference>
<dbReference type="CDD" id="cd12797">
    <property type="entry name" value="M23_peptidase"/>
    <property type="match status" value="1"/>
</dbReference>
<dbReference type="GO" id="GO:0004222">
    <property type="term" value="F:metalloendopeptidase activity"/>
    <property type="evidence" value="ECO:0007669"/>
    <property type="project" value="TreeGrafter"/>
</dbReference>
<proteinExistence type="predicted"/>
<feature type="domain" description="M23ase beta-sheet core" evidence="3">
    <location>
        <begin position="95"/>
        <end position="188"/>
    </location>
</feature>
<dbReference type="Gene3D" id="2.70.70.10">
    <property type="entry name" value="Glucose Permease (Domain IIA)"/>
    <property type="match status" value="1"/>
</dbReference>